<evidence type="ECO:0000259" key="1">
    <source>
        <dbReference type="Pfam" id="PF14309"/>
    </source>
</evidence>
<dbReference type="Proteomes" id="UP001370490">
    <property type="component" value="Unassembled WGS sequence"/>
</dbReference>
<dbReference type="PANTHER" id="PTHR21726:SF57">
    <property type="entry name" value="SERINE-RICH ADHESIN FOR PLATELETS-LIKE PROTEIN"/>
    <property type="match status" value="1"/>
</dbReference>
<protein>
    <recommendedName>
        <fullName evidence="1">DUF4378 domain-containing protein</fullName>
    </recommendedName>
</protein>
<keyword evidence="3" id="KW-1185">Reference proteome</keyword>
<proteinExistence type="predicted"/>
<accession>A0AAN8UMM4</accession>
<dbReference type="EMBL" id="JBAMMX010000023">
    <property type="protein sequence ID" value="KAK6916914.1"/>
    <property type="molecule type" value="Genomic_DNA"/>
</dbReference>
<feature type="domain" description="DUF4378" evidence="1">
    <location>
        <begin position="4"/>
        <end position="46"/>
    </location>
</feature>
<organism evidence="2 3">
    <name type="scientific">Dillenia turbinata</name>
    <dbReference type="NCBI Taxonomy" id="194707"/>
    <lineage>
        <taxon>Eukaryota</taxon>
        <taxon>Viridiplantae</taxon>
        <taxon>Streptophyta</taxon>
        <taxon>Embryophyta</taxon>
        <taxon>Tracheophyta</taxon>
        <taxon>Spermatophyta</taxon>
        <taxon>Magnoliopsida</taxon>
        <taxon>eudicotyledons</taxon>
        <taxon>Gunneridae</taxon>
        <taxon>Pentapetalae</taxon>
        <taxon>Dilleniales</taxon>
        <taxon>Dilleniaceae</taxon>
        <taxon>Dillenia</taxon>
    </lineage>
</organism>
<reference evidence="2 3" key="1">
    <citation type="submission" date="2023-12" db="EMBL/GenBank/DDBJ databases">
        <title>A high-quality genome assembly for Dillenia turbinata (Dilleniales).</title>
        <authorList>
            <person name="Chanderbali A."/>
        </authorList>
    </citation>
    <scope>NUCLEOTIDE SEQUENCE [LARGE SCALE GENOMIC DNA]</scope>
    <source>
        <strain evidence="2">LSX21</strain>
        <tissue evidence="2">Leaf</tissue>
    </source>
</reference>
<dbReference type="AlphaFoldDB" id="A0AAN8UMM4"/>
<evidence type="ECO:0000313" key="3">
    <source>
        <dbReference type="Proteomes" id="UP001370490"/>
    </source>
</evidence>
<dbReference type="Pfam" id="PF14309">
    <property type="entry name" value="DUF4378"/>
    <property type="match status" value="1"/>
</dbReference>
<name>A0AAN8UMM4_9MAGN</name>
<comment type="caution">
    <text evidence="2">The sequence shown here is derived from an EMBL/GenBank/DDBJ whole genome shotgun (WGS) entry which is preliminary data.</text>
</comment>
<sequence>MGDLNVDEFVNKDMSTSHGRWLDFESEAFEEGTGIEGSRLNNLVDEVVVDFLFQSPLQISMPSSNASNRQAFNHFKAWTGLRQLARTRIFRSCKIERDVEECHIYRFYPLPLLLYNSRSE</sequence>
<dbReference type="InterPro" id="IPR025486">
    <property type="entry name" value="DUF4378"/>
</dbReference>
<gene>
    <name evidence="2" type="ORF">RJ641_017665</name>
</gene>
<dbReference type="PANTHER" id="PTHR21726">
    <property type="entry name" value="PHOSPHATIDYLINOSITOL N-ACETYLGLUCOSAMINYLTRANSFERASE SUBUNIT P DOWN SYNDROME CRITICAL REGION PROTEIN 5 -RELATED"/>
    <property type="match status" value="1"/>
</dbReference>
<evidence type="ECO:0000313" key="2">
    <source>
        <dbReference type="EMBL" id="KAK6916914.1"/>
    </source>
</evidence>